<dbReference type="InterPro" id="IPR036737">
    <property type="entry name" value="OmpA-like_sf"/>
</dbReference>
<dbReference type="SUPFAM" id="SSF103088">
    <property type="entry name" value="OmpA-like"/>
    <property type="match status" value="1"/>
</dbReference>
<reference evidence="8" key="1">
    <citation type="submission" date="2022-11" db="EMBL/GenBank/DDBJ databases">
        <title>Draft genome sequence of Hoeflea poritis E7-10 and Hoeflea prorocentri PM5-8, separated from scleractinian coral Porites lutea and marine dinoflagellate.</title>
        <authorList>
            <person name="Zhang G."/>
            <person name="Wei Q."/>
            <person name="Cai L."/>
        </authorList>
    </citation>
    <scope>NUCLEOTIDE SEQUENCE</scope>
    <source>
        <strain evidence="8">PM5-8</strain>
    </source>
</reference>
<name>A0A9X3ZJU4_9HYPH</name>
<evidence type="ECO:0000259" key="7">
    <source>
        <dbReference type="PROSITE" id="PS51123"/>
    </source>
</evidence>
<dbReference type="PRINTS" id="PR01021">
    <property type="entry name" value="OMPADOMAIN"/>
</dbReference>
<keyword evidence="6" id="KW-0732">Signal</keyword>
<comment type="subcellular location">
    <subcellularLocation>
        <location evidence="1">Cell outer membrane</location>
    </subcellularLocation>
</comment>
<keyword evidence="2 4" id="KW-0472">Membrane</keyword>
<evidence type="ECO:0000313" key="9">
    <source>
        <dbReference type="Proteomes" id="UP001151234"/>
    </source>
</evidence>
<dbReference type="GO" id="GO:0009279">
    <property type="term" value="C:cell outer membrane"/>
    <property type="evidence" value="ECO:0007669"/>
    <property type="project" value="UniProtKB-SubCell"/>
</dbReference>
<keyword evidence="9" id="KW-1185">Reference proteome</keyword>
<protein>
    <submittedName>
        <fullName evidence="8">OmpA family protein</fullName>
    </submittedName>
</protein>
<dbReference type="Pfam" id="PF00691">
    <property type="entry name" value="OmpA"/>
    <property type="match status" value="1"/>
</dbReference>
<dbReference type="CDD" id="cd07185">
    <property type="entry name" value="OmpA_C-like"/>
    <property type="match status" value="1"/>
</dbReference>
<dbReference type="PANTHER" id="PTHR30329:SF21">
    <property type="entry name" value="LIPOPROTEIN YIAD-RELATED"/>
    <property type="match status" value="1"/>
</dbReference>
<dbReference type="InterPro" id="IPR006665">
    <property type="entry name" value="OmpA-like"/>
</dbReference>
<feature type="signal peptide" evidence="6">
    <location>
        <begin position="1"/>
        <end position="19"/>
    </location>
</feature>
<proteinExistence type="predicted"/>
<organism evidence="8 9">
    <name type="scientific">Hoeflea prorocentri</name>
    <dbReference type="NCBI Taxonomy" id="1922333"/>
    <lineage>
        <taxon>Bacteria</taxon>
        <taxon>Pseudomonadati</taxon>
        <taxon>Pseudomonadota</taxon>
        <taxon>Alphaproteobacteria</taxon>
        <taxon>Hyphomicrobiales</taxon>
        <taxon>Rhizobiaceae</taxon>
        <taxon>Hoeflea</taxon>
    </lineage>
</organism>
<feature type="domain" description="OmpA-like" evidence="7">
    <location>
        <begin position="287"/>
        <end position="402"/>
    </location>
</feature>
<dbReference type="PROSITE" id="PS51123">
    <property type="entry name" value="OMPA_2"/>
    <property type="match status" value="1"/>
</dbReference>
<dbReference type="PANTHER" id="PTHR30329">
    <property type="entry name" value="STATOR ELEMENT OF FLAGELLAR MOTOR COMPLEX"/>
    <property type="match status" value="1"/>
</dbReference>
<feature type="chain" id="PRO_5040942801" evidence="6">
    <location>
        <begin position="20"/>
        <end position="402"/>
    </location>
</feature>
<evidence type="ECO:0000313" key="8">
    <source>
        <dbReference type="EMBL" id="MDA5401156.1"/>
    </source>
</evidence>
<dbReference type="InterPro" id="IPR006664">
    <property type="entry name" value="OMP_bac"/>
</dbReference>
<gene>
    <name evidence="8" type="ORF">OQ273_21470</name>
</gene>
<evidence type="ECO:0000256" key="2">
    <source>
        <dbReference type="ARBA" id="ARBA00023136"/>
    </source>
</evidence>
<accession>A0A9X3ZJU4</accession>
<evidence type="ECO:0000256" key="6">
    <source>
        <dbReference type="SAM" id="SignalP"/>
    </source>
</evidence>
<dbReference type="EMBL" id="JAPJZI010000001">
    <property type="protein sequence ID" value="MDA5401156.1"/>
    <property type="molecule type" value="Genomic_DNA"/>
</dbReference>
<dbReference type="Proteomes" id="UP001151234">
    <property type="component" value="Unassembled WGS sequence"/>
</dbReference>
<evidence type="ECO:0000256" key="5">
    <source>
        <dbReference type="SAM" id="MobiDB-lite"/>
    </source>
</evidence>
<sequence length="402" mass="42366">MRKLRWLLCLAIMPTGTLAQDAAPPDLLSFAQGAVPVAVTSAPSDLRVGIDQAIGVIDGNWAGFGILRKPAVAGDVVEMTFSLPAPTRFDRFAVPNVFETRSPSQTFVKTVEVLGATDSVDGPYLPLARAELTTHESDGEQTALVLSDDQPEVRWVRLRLSGGIDVQTDKSFLEFSELIGTGVQQEPPLSEAFAGVWSGRGVKLELEQKGPVVTGCYDGNSELKGTVRGNILRALGADPAGVPSQFILIAGDDGAIQGLRSSNGAPFKPYNGDRSDKPATCLQPEPPKLGCGSIVHGIGFDFDSDRIRPASQGVVEELYAGLSADAGTGIRIIGHSSSEGAEDYNRDLSERRARSVVAALVDLGIDPADISAAGRGEAEPIASNDDEAGRSLNRRVEVTCSG</sequence>
<feature type="region of interest" description="Disordered" evidence="5">
    <location>
        <begin position="369"/>
        <end position="402"/>
    </location>
</feature>
<keyword evidence="3" id="KW-0998">Cell outer membrane</keyword>
<comment type="caution">
    <text evidence="8">The sequence shown here is derived from an EMBL/GenBank/DDBJ whole genome shotgun (WGS) entry which is preliminary data.</text>
</comment>
<dbReference type="Gene3D" id="3.30.1330.60">
    <property type="entry name" value="OmpA-like domain"/>
    <property type="match status" value="1"/>
</dbReference>
<evidence type="ECO:0000256" key="1">
    <source>
        <dbReference type="ARBA" id="ARBA00004442"/>
    </source>
</evidence>
<dbReference type="RefSeq" id="WP_267992963.1">
    <property type="nucleotide sequence ID" value="NZ_JAPJZI010000001.1"/>
</dbReference>
<evidence type="ECO:0000256" key="3">
    <source>
        <dbReference type="ARBA" id="ARBA00023237"/>
    </source>
</evidence>
<dbReference type="AlphaFoldDB" id="A0A9X3ZJU4"/>
<evidence type="ECO:0000256" key="4">
    <source>
        <dbReference type="PROSITE-ProRule" id="PRU00473"/>
    </source>
</evidence>
<dbReference type="InterPro" id="IPR050330">
    <property type="entry name" value="Bact_OuterMem_StrucFunc"/>
</dbReference>